<organism evidence="2 3">
    <name type="scientific">Sphingomonas glacialis</name>
    <dbReference type="NCBI Taxonomy" id="658225"/>
    <lineage>
        <taxon>Bacteria</taxon>
        <taxon>Pseudomonadati</taxon>
        <taxon>Pseudomonadota</taxon>
        <taxon>Alphaproteobacteria</taxon>
        <taxon>Sphingomonadales</taxon>
        <taxon>Sphingomonadaceae</taxon>
        <taxon>Sphingomonas</taxon>
    </lineage>
</organism>
<feature type="transmembrane region" description="Helical" evidence="1">
    <location>
        <begin position="323"/>
        <end position="348"/>
    </location>
</feature>
<feature type="transmembrane region" description="Helical" evidence="1">
    <location>
        <begin position="187"/>
        <end position="210"/>
    </location>
</feature>
<feature type="transmembrane region" description="Helical" evidence="1">
    <location>
        <begin position="146"/>
        <end position="166"/>
    </location>
</feature>
<dbReference type="Proteomes" id="UP000319931">
    <property type="component" value="Unassembled WGS sequence"/>
</dbReference>
<keyword evidence="1" id="KW-0472">Membrane</keyword>
<reference evidence="2 3" key="1">
    <citation type="journal article" date="2019" name="Environ. Microbiol.">
        <title>Species interactions and distinct microbial communities in high Arctic permafrost affected cryosols are associated with the CH4 and CO2 gas fluxes.</title>
        <authorList>
            <person name="Altshuler I."/>
            <person name="Hamel J."/>
            <person name="Turney S."/>
            <person name="Magnuson E."/>
            <person name="Levesque R."/>
            <person name="Greer C."/>
            <person name="Whyte L.G."/>
        </authorList>
    </citation>
    <scope>NUCLEOTIDE SEQUENCE [LARGE SCALE GENOMIC DNA]</scope>
    <source>
        <strain evidence="2 3">E6.1</strain>
    </source>
</reference>
<sequence length="370" mass="39716">MRNAWFQVHKWIGLLLAVLIIPLSVTGAALVWDDALDHALNPQRYATSGSGLLPMQRYVAAARGVLARGDRIASLALPAAAGEPVIVVASVAAKPKRMAGPPPRKTVWIDPATARVLDSAGSGGGLIRTFHMIHGSLMIPGVGRQVVGWIGVAMLVSSLSGLWLWWPTVGRWVRGLRWRRHRNIDTNLHHLLGFWIALPLFVLSLTGAWISFPQVFGGAQGGVQGGAGGRPGARPGGQRPLPLATPKLALDAVIARGIAASPGAITKIDWPTDQKPVWKIALAQGDRAITVADDDGTAKLVPPPREPLARTMRRIHDGTGMGLVWQILIFLGGLLPAILAVTGIIMWWRSRGWRAQLKARQRARVEAVAT</sequence>
<evidence type="ECO:0000313" key="2">
    <source>
        <dbReference type="EMBL" id="TPG55370.1"/>
    </source>
</evidence>
<name>A0A502G1G2_9SPHN</name>
<dbReference type="AlphaFoldDB" id="A0A502G1G2"/>
<keyword evidence="1" id="KW-0812">Transmembrane</keyword>
<keyword evidence="1" id="KW-1133">Transmembrane helix</keyword>
<feature type="transmembrane region" description="Helical" evidence="1">
    <location>
        <begin position="12"/>
        <end position="32"/>
    </location>
</feature>
<accession>A0A502G1G2</accession>
<keyword evidence="3" id="KW-1185">Reference proteome</keyword>
<dbReference type="InterPro" id="IPR005625">
    <property type="entry name" value="PepSY-ass_TM"/>
</dbReference>
<evidence type="ECO:0000313" key="3">
    <source>
        <dbReference type="Proteomes" id="UP000319931"/>
    </source>
</evidence>
<dbReference type="EMBL" id="RCZC01000002">
    <property type="protein sequence ID" value="TPG55370.1"/>
    <property type="molecule type" value="Genomic_DNA"/>
</dbReference>
<dbReference type="PANTHER" id="PTHR34219">
    <property type="entry name" value="IRON-REGULATED INNER MEMBRANE PROTEIN-RELATED"/>
    <property type="match status" value="1"/>
</dbReference>
<evidence type="ECO:0000256" key="1">
    <source>
        <dbReference type="SAM" id="Phobius"/>
    </source>
</evidence>
<dbReference type="Pfam" id="PF03929">
    <property type="entry name" value="PepSY_TM"/>
    <property type="match status" value="1"/>
</dbReference>
<dbReference type="OrthoDB" id="9791166at2"/>
<protein>
    <submittedName>
        <fullName evidence="2">PepSY domain-containing protein</fullName>
    </submittedName>
</protein>
<gene>
    <name evidence="2" type="ORF">EAH76_11030</name>
</gene>
<proteinExistence type="predicted"/>
<comment type="caution">
    <text evidence="2">The sequence shown here is derived from an EMBL/GenBank/DDBJ whole genome shotgun (WGS) entry which is preliminary data.</text>
</comment>